<dbReference type="InterPro" id="IPR004675">
    <property type="entry name" value="AhpD_core"/>
</dbReference>
<dbReference type="PANTHER" id="PTHR34846:SF5">
    <property type="entry name" value="CARBOXYMUCONOLACTONE DECARBOXYLASE-LIKE DOMAIN-CONTAINING PROTEIN"/>
    <property type="match status" value="1"/>
</dbReference>
<evidence type="ECO:0000313" key="3">
    <source>
        <dbReference type="Proteomes" id="UP000247591"/>
    </source>
</evidence>
<name>A0A318RCZ6_WILLI</name>
<dbReference type="EMBL" id="QJSP01000033">
    <property type="protein sequence ID" value="PYE11703.1"/>
    <property type="molecule type" value="Genomic_DNA"/>
</dbReference>
<organism evidence="2 3">
    <name type="scientific">Williamsia limnetica</name>
    <dbReference type="NCBI Taxonomy" id="882452"/>
    <lineage>
        <taxon>Bacteria</taxon>
        <taxon>Bacillati</taxon>
        <taxon>Actinomycetota</taxon>
        <taxon>Actinomycetes</taxon>
        <taxon>Mycobacteriales</taxon>
        <taxon>Nocardiaceae</taxon>
        <taxon>Williamsia</taxon>
    </lineage>
</organism>
<keyword evidence="2" id="KW-0560">Oxidoreductase</keyword>
<keyword evidence="3" id="KW-1185">Reference proteome</keyword>
<dbReference type="Pfam" id="PF02627">
    <property type="entry name" value="CMD"/>
    <property type="match status" value="1"/>
</dbReference>
<dbReference type="PANTHER" id="PTHR34846">
    <property type="entry name" value="4-CARBOXYMUCONOLACTONE DECARBOXYLASE FAMILY PROTEIN (AFU_ORTHOLOGUE AFUA_6G11590)"/>
    <property type="match status" value="1"/>
</dbReference>
<dbReference type="NCBIfam" id="TIGR00778">
    <property type="entry name" value="ahpD_dom"/>
    <property type="match status" value="1"/>
</dbReference>
<dbReference type="Proteomes" id="UP000247591">
    <property type="component" value="Unassembled WGS sequence"/>
</dbReference>
<dbReference type="InterPro" id="IPR003779">
    <property type="entry name" value="CMD-like"/>
</dbReference>
<feature type="domain" description="Carboxymuconolactone decarboxylase-like" evidence="1">
    <location>
        <begin position="13"/>
        <end position="95"/>
    </location>
</feature>
<keyword evidence="2" id="KW-0575">Peroxidase</keyword>
<sequence length="153" mass="16431">MHARMANPATILPQAYKAVPHLLGAIEQGGVSTTLREIIMLRASQINSCAACVHAHSATLRKEGESDDRIDTVAVWRESPFFTDAERAALNLAEAATRLADSPGAAVPDAIWDEAADNFDEKELAGIVLAIATINFFNRINVTICEPAGTTWS</sequence>
<reference evidence="2 3" key="1">
    <citation type="submission" date="2018-06" db="EMBL/GenBank/DDBJ databases">
        <title>Genomic Encyclopedia of Type Strains, Phase IV (KMG-IV): sequencing the most valuable type-strain genomes for metagenomic binning, comparative biology and taxonomic classification.</title>
        <authorList>
            <person name="Goeker M."/>
        </authorList>
    </citation>
    <scope>NUCLEOTIDE SEQUENCE [LARGE SCALE GENOMIC DNA]</scope>
    <source>
        <strain evidence="2 3">DSM 45521</strain>
    </source>
</reference>
<comment type="caution">
    <text evidence="2">The sequence shown here is derived from an EMBL/GenBank/DDBJ whole genome shotgun (WGS) entry which is preliminary data.</text>
</comment>
<dbReference type="OrthoDB" id="9801997at2"/>
<proteinExistence type="predicted"/>
<evidence type="ECO:0000313" key="2">
    <source>
        <dbReference type="EMBL" id="PYE11703.1"/>
    </source>
</evidence>
<dbReference type="AlphaFoldDB" id="A0A318RCZ6"/>
<gene>
    <name evidence="2" type="ORF">DFR67_1333</name>
</gene>
<accession>A0A318RCZ6</accession>
<dbReference type="InterPro" id="IPR029032">
    <property type="entry name" value="AhpD-like"/>
</dbReference>
<dbReference type="SUPFAM" id="SSF69118">
    <property type="entry name" value="AhpD-like"/>
    <property type="match status" value="1"/>
</dbReference>
<dbReference type="Gene3D" id="1.20.1290.10">
    <property type="entry name" value="AhpD-like"/>
    <property type="match status" value="1"/>
</dbReference>
<protein>
    <submittedName>
        <fullName evidence="2">AhpD family alkylhydroperoxidase</fullName>
    </submittedName>
</protein>
<dbReference type="RefSeq" id="WP_110473017.1">
    <property type="nucleotide sequence ID" value="NZ_QJSP01000033.1"/>
</dbReference>
<dbReference type="GO" id="GO:0051920">
    <property type="term" value="F:peroxiredoxin activity"/>
    <property type="evidence" value="ECO:0007669"/>
    <property type="project" value="InterPro"/>
</dbReference>
<evidence type="ECO:0000259" key="1">
    <source>
        <dbReference type="Pfam" id="PF02627"/>
    </source>
</evidence>